<organism evidence="4 5">
    <name type="scientific">Eubacterium cellulosolvens (strain ATCC 43171 / JCM 9499 / 6)</name>
    <name type="common">Cillobacterium cellulosolvens</name>
    <dbReference type="NCBI Taxonomy" id="633697"/>
    <lineage>
        <taxon>Bacteria</taxon>
        <taxon>Bacillati</taxon>
        <taxon>Bacillota</taxon>
        <taxon>Clostridia</taxon>
        <taxon>Eubacteriales</taxon>
        <taxon>Eubacteriaceae</taxon>
        <taxon>Eubacterium</taxon>
    </lineage>
</organism>
<dbReference type="Proteomes" id="UP000005753">
    <property type="component" value="Chromosome"/>
</dbReference>
<feature type="transmembrane region" description="Helical" evidence="1">
    <location>
        <begin position="469"/>
        <end position="486"/>
    </location>
</feature>
<feature type="domain" description="DUF7657" evidence="3">
    <location>
        <begin position="86"/>
        <end position="486"/>
    </location>
</feature>
<feature type="transmembrane region" description="Helical" evidence="1">
    <location>
        <begin position="530"/>
        <end position="550"/>
    </location>
</feature>
<dbReference type="Pfam" id="PF24672">
    <property type="entry name" value="DUF7654"/>
    <property type="match status" value="1"/>
</dbReference>
<feature type="transmembrane region" description="Helical" evidence="1">
    <location>
        <begin position="562"/>
        <end position="581"/>
    </location>
</feature>
<dbReference type="AlphaFoldDB" id="I5AXI0"/>
<protein>
    <submittedName>
        <fullName evidence="4">Uncharacterized protein</fullName>
    </submittedName>
</protein>
<accession>I5AXI0</accession>
<dbReference type="InterPro" id="IPR056071">
    <property type="entry name" value="DUF7654"/>
</dbReference>
<proteinExistence type="predicted"/>
<evidence type="ECO:0000313" key="4">
    <source>
        <dbReference type="EMBL" id="EIM58503.1"/>
    </source>
</evidence>
<feature type="domain" description="DUF7654" evidence="2">
    <location>
        <begin position="615"/>
        <end position="748"/>
    </location>
</feature>
<dbReference type="Pfam" id="PF24677">
    <property type="entry name" value="DUF7657"/>
    <property type="match status" value="1"/>
</dbReference>
<feature type="transmembrane region" description="Helical" evidence="1">
    <location>
        <begin position="257"/>
        <end position="274"/>
    </location>
</feature>
<feature type="transmembrane region" description="Helical" evidence="1">
    <location>
        <begin position="306"/>
        <end position="321"/>
    </location>
</feature>
<evidence type="ECO:0000313" key="5">
    <source>
        <dbReference type="Proteomes" id="UP000005753"/>
    </source>
</evidence>
<keyword evidence="1" id="KW-0812">Transmembrane</keyword>
<feature type="transmembrane region" description="Helical" evidence="1">
    <location>
        <begin position="12"/>
        <end position="33"/>
    </location>
</feature>
<feature type="transmembrane region" description="Helical" evidence="1">
    <location>
        <begin position="431"/>
        <end position="449"/>
    </location>
</feature>
<feature type="transmembrane region" description="Helical" evidence="1">
    <location>
        <begin position="89"/>
        <end position="112"/>
    </location>
</feature>
<evidence type="ECO:0000259" key="3">
    <source>
        <dbReference type="Pfam" id="PF24677"/>
    </source>
</evidence>
<feature type="transmembrane region" description="Helical" evidence="1">
    <location>
        <begin position="590"/>
        <end position="608"/>
    </location>
</feature>
<feature type="transmembrane region" description="Helical" evidence="1">
    <location>
        <begin position="397"/>
        <end position="419"/>
    </location>
</feature>
<sequence length="750" mass="85191">MRLMKKAEKSDLRWFLLLGITSVLVGIYFELYHEARFYFLKGMRICFLANTCSLGALCRTTLFVGISFIVLCLLYRFRSVFRYVHKYRYFIGFLIIVIWTVLSLSGSSIAVWHSYLGHEFTDTDSLTDAGVWFGIPRSVRSDEWSVFTPFNFSQKYNGFGAITHIIRGAATDVTTTYGGPSFAVVTLFRPFLWGYFFLGNARGLAFFWIARTVFLFLASYEFGRLIAKDNKCIAALYAGMLTFSQTIQWWYAVNGLIEMFLFGQFAIVLLDKLVHTEKKPAKILICAGLIECAGGFAFTYYPAQEIPLAYFFGITFLWNAITNRKLIKKTDTVMVIVSAVIFAVMAASILWFSKDTFQVIMNTAYPGKRLDLGGYGDIRWMFHWILSPFSPIDEGRITAMVNASELATFYALFPVGILWAVSRFLRKRFDFYTVLLVLLDAFFTFFYIVGFPEMLSKVTMMSNVTCNRLVVIIMFVNVVLLIRCMATRETKPEEAAVMENARVRISGETCEMKPDEDGGKETLTIRRRYLSVRNVCCALLIFGVCALAFHETHDGMEILTGGVVWGSAIVMVLVFLGYVFFSKEEGLKKASVFLLAMITISGMMVNPLQHGADVIYEDELTKMIESVVKEDADAVWLVTPGGFIAELPIMVGAPTINCINVYPNMDLWQKFDKEGKDSFTYNRYAQIQADLTEKETSFELLVADAFAIHLNYKDLKKIGADYILTSEKYDYSNLEYVKGANGFYIYHVTG</sequence>
<dbReference type="eggNOG" id="ENOG502Z7Q8">
    <property type="taxonomic scope" value="Bacteria"/>
</dbReference>
<evidence type="ECO:0000256" key="1">
    <source>
        <dbReference type="SAM" id="Phobius"/>
    </source>
</evidence>
<dbReference type="EMBL" id="CM001487">
    <property type="protein sequence ID" value="EIM58503.1"/>
    <property type="molecule type" value="Genomic_DNA"/>
</dbReference>
<reference evidence="4 5" key="2">
    <citation type="submission" date="2012-02" db="EMBL/GenBank/DDBJ databases">
        <title>Improved High-Quality Draft sequence of Eubacterium cellulosolvens 6.</title>
        <authorList>
            <consortium name="US DOE Joint Genome Institute"/>
            <person name="Lucas S."/>
            <person name="Han J."/>
            <person name="Lapidus A."/>
            <person name="Cheng J.-F."/>
            <person name="Goodwin L."/>
            <person name="Pitluck S."/>
            <person name="Peters L."/>
            <person name="Mikhailova N."/>
            <person name="Gu W."/>
            <person name="Detter J.C."/>
            <person name="Han C."/>
            <person name="Tapia R."/>
            <person name="Land M."/>
            <person name="Hauser L."/>
            <person name="Kyrpides N."/>
            <person name="Ivanova N."/>
            <person name="Pagani I."/>
            <person name="Johnson E."/>
            <person name="Mukhopadhyay B."/>
            <person name="Anderson I."/>
            <person name="Woyke T."/>
        </authorList>
    </citation>
    <scope>NUCLEOTIDE SEQUENCE [LARGE SCALE GENOMIC DNA]</scope>
    <source>
        <strain evidence="4 5">6</strain>
    </source>
</reference>
<feature type="transmembrane region" description="Helical" evidence="1">
    <location>
        <begin position="53"/>
        <end position="77"/>
    </location>
</feature>
<dbReference type="InterPro" id="IPR056074">
    <property type="entry name" value="DUF7657"/>
</dbReference>
<dbReference type="OrthoDB" id="909787at2"/>
<keyword evidence="1" id="KW-1133">Transmembrane helix</keyword>
<keyword evidence="1" id="KW-0472">Membrane</keyword>
<feature type="transmembrane region" description="Helical" evidence="1">
    <location>
        <begin position="281"/>
        <end position="300"/>
    </location>
</feature>
<keyword evidence="5" id="KW-1185">Reference proteome</keyword>
<reference evidence="4 5" key="1">
    <citation type="submission" date="2010-08" db="EMBL/GenBank/DDBJ databases">
        <authorList>
            <consortium name="US DOE Joint Genome Institute (JGI-PGF)"/>
            <person name="Lucas S."/>
            <person name="Copeland A."/>
            <person name="Lapidus A."/>
            <person name="Cheng J.-F."/>
            <person name="Bruce D."/>
            <person name="Goodwin L."/>
            <person name="Pitluck S."/>
            <person name="Land M.L."/>
            <person name="Hauser L."/>
            <person name="Chang Y.-J."/>
            <person name="Anderson I.J."/>
            <person name="Johnson E."/>
            <person name="Mulhopadhyay B."/>
            <person name="Kyrpides N."/>
            <person name="Woyke T.J."/>
        </authorList>
    </citation>
    <scope>NUCLEOTIDE SEQUENCE [LARGE SCALE GENOMIC DNA]</scope>
    <source>
        <strain evidence="4 5">6</strain>
    </source>
</reference>
<feature type="transmembrane region" description="Helical" evidence="1">
    <location>
        <begin position="333"/>
        <end position="352"/>
    </location>
</feature>
<gene>
    <name evidence="4" type="ORF">EubceDRAFT1_2804</name>
</gene>
<dbReference type="HOGENOM" id="CLU_017192_0_0_9"/>
<evidence type="ECO:0000259" key="2">
    <source>
        <dbReference type="Pfam" id="PF24672"/>
    </source>
</evidence>
<name>I5AXI0_EUBC6</name>
<feature type="transmembrane region" description="Helical" evidence="1">
    <location>
        <begin position="192"/>
        <end position="220"/>
    </location>
</feature>
<dbReference type="STRING" id="633697.EubceDRAFT1_2804"/>